<gene>
    <name evidence="2" type="ORF">CFN78_12170</name>
</gene>
<dbReference type="InterPro" id="IPR043917">
    <property type="entry name" value="DUF5753"/>
</dbReference>
<name>A0A263D456_9PSEU</name>
<dbReference type="SUPFAM" id="SSF47413">
    <property type="entry name" value="lambda repressor-like DNA-binding domains"/>
    <property type="match status" value="1"/>
</dbReference>
<dbReference type="Proteomes" id="UP000242444">
    <property type="component" value="Unassembled WGS sequence"/>
</dbReference>
<dbReference type="GO" id="GO:0003677">
    <property type="term" value="F:DNA binding"/>
    <property type="evidence" value="ECO:0007669"/>
    <property type="project" value="InterPro"/>
</dbReference>
<dbReference type="EMBL" id="NKYE01000006">
    <property type="protein sequence ID" value="OZM72989.1"/>
    <property type="molecule type" value="Genomic_DNA"/>
</dbReference>
<dbReference type="InParanoid" id="A0A263D456"/>
<reference evidence="2 3" key="1">
    <citation type="submission" date="2017-07" db="EMBL/GenBank/DDBJ databases">
        <title>Amycolatopsis antarcticus sp. nov., isolated from the surface of an Antarcticus brown macroalga.</title>
        <authorList>
            <person name="Wang J."/>
            <person name="Leiva S."/>
            <person name="Huang J."/>
            <person name="Huang Y."/>
        </authorList>
    </citation>
    <scope>NUCLEOTIDE SEQUENCE [LARGE SCALE GENOMIC DNA]</scope>
    <source>
        <strain evidence="2 3">AU-G6</strain>
    </source>
</reference>
<evidence type="ECO:0000313" key="3">
    <source>
        <dbReference type="Proteomes" id="UP000242444"/>
    </source>
</evidence>
<dbReference type="AlphaFoldDB" id="A0A263D456"/>
<proteinExistence type="predicted"/>
<dbReference type="InterPro" id="IPR001387">
    <property type="entry name" value="Cro/C1-type_HTH"/>
</dbReference>
<dbReference type="Pfam" id="PF13560">
    <property type="entry name" value="HTH_31"/>
    <property type="match status" value="1"/>
</dbReference>
<sequence length="282" mass="31706">MTSRHDPTALRWLIGNELRRHRERSRTSLDAAGKRLKRTGPKVHTMETGKYRQDATEVARLLEFYGVEPSDIDRVVSLAGQSDQETWWAPWSDLVPDWLKTFVGLEGLAEAEFTYEPVALHAMLQTEAYAAALTSASPRVRPDHAERVAEFRLERQRRLTDSAAPLRFSAVVEESTLHRPVGGDKTMRAQLDHLLELSSLDNVELQVISTSVGVHVGATGQFTLLDFAEFQDIVYVELHEGAVYVQHDLQVRSYRLAAASLRALALGPEESRSLITSLVEEY</sequence>
<dbReference type="RefSeq" id="WP_094862847.1">
    <property type="nucleotide sequence ID" value="NZ_NKYE01000006.1"/>
</dbReference>
<accession>A0A263D456</accession>
<protein>
    <submittedName>
        <fullName evidence="2">Transcriptional regulator</fullName>
    </submittedName>
</protein>
<feature type="domain" description="DUF5753" evidence="1">
    <location>
        <begin position="99"/>
        <end position="276"/>
    </location>
</feature>
<evidence type="ECO:0000259" key="1">
    <source>
        <dbReference type="Pfam" id="PF19054"/>
    </source>
</evidence>
<dbReference type="OrthoDB" id="4285266at2"/>
<organism evidence="2 3">
    <name type="scientific">Amycolatopsis antarctica</name>
    <dbReference type="NCBI Taxonomy" id="1854586"/>
    <lineage>
        <taxon>Bacteria</taxon>
        <taxon>Bacillati</taxon>
        <taxon>Actinomycetota</taxon>
        <taxon>Actinomycetes</taxon>
        <taxon>Pseudonocardiales</taxon>
        <taxon>Pseudonocardiaceae</taxon>
        <taxon>Amycolatopsis</taxon>
    </lineage>
</organism>
<dbReference type="InterPro" id="IPR010982">
    <property type="entry name" value="Lambda_DNA-bd_dom_sf"/>
</dbReference>
<evidence type="ECO:0000313" key="2">
    <source>
        <dbReference type="EMBL" id="OZM72989.1"/>
    </source>
</evidence>
<dbReference type="CDD" id="cd00093">
    <property type="entry name" value="HTH_XRE"/>
    <property type="match status" value="1"/>
</dbReference>
<dbReference type="Pfam" id="PF19054">
    <property type="entry name" value="DUF5753"/>
    <property type="match status" value="1"/>
</dbReference>
<keyword evidence="3" id="KW-1185">Reference proteome</keyword>
<comment type="caution">
    <text evidence="2">The sequence shown here is derived from an EMBL/GenBank/DDBJ whole genome shotgun (WGS) entry which is preliminary data.</text>
</comment>